<accession>A0ABD1YGY2</accession>
<keyword evidence="2" id="KW-1185">Reference proteome</keyword>
<name>A0ABD1YGY2_9MARC</name>
<evidence type="ECO:0000313" key="2">
    <source>
        <dbReference type="Proteomes" id="UP001605036"/>
    </source>
</evidence>
<protein>
    <submittedName>
        <fullName evidence="1">Uncharacterized protein</fullName>
    </submittedName>
</protein>
<gene>
    <name evidence="1" type="ORF">R1flu_014639</name>
</gene>
<dbReference type="EMBL" id="JBHFFA010000004">
    <property type="protein sequence ID" value="KAL2629953.1"/>
    <property type="molecule type" value="Genomic_DNA"/>
</dbReference>
<comment type="caution">
    <text evidence="1">The sequence shown here is derived from an EMBL/GenBank/DDBJ whole genome shotgun (WGS) entry which is preliminary data.</text>
</comment>
<evidence type="ECO:0000313" key="1">
    <source>
        <dbReference type="EMBL" id="KAL2629953.1"/>
    </source>
</evidence>
<proteinExistence type="predicted"/>
<dbReference type="AlphaFoldDB" id="A0ABD1YGY2"/>
<sequence>MSRNIHLYHLRGNEQSMISMGLIGFKEGDTLLSLRQKLEGIKIFESAFQFWDSRLGSPVHTKLKALIFVEDLEGKVVLFEMKDSEESNLVLVGPRVETELPIIGTQPVEKNVIYKEQNEGIVDVLIRSSEPSITDDDRLEGKALFLSKRMSHATETAWQEQVERLIIWQQKENKVDHEWRVRTWDEGEYAVGVSECLECRCFFGRLDRGKEKAPIQNVFINYCNKHIGCEKHVANWRRRRNLPLNVGKKKTPEPQVNHCAETDAACAIVEKVNGEELSQKKPFVVEGDVKCEPCYSWIFKVRCVYCGSKFELVPSKRNLEHNLREHLSSEKHRENVEFQLCSTSHGLVRFGAKGQPKKFDPKDLKRQRCIDSFFVGGQSSGSVSNPSSTEDYEKAPGEVHSDLLLLCWGFWFISIAVYGGNVYDVKPFLDD</sequence>
<dbReference type="Proteomes" id="UP001605036">
    <property type="component" value="Unassembled WGS sequence"/>
</dbReference>
<reference evidence="1 2" key="1">
    <citation type="submission" date="2024-09" db="EMBL/GenBank/DDBJ databases">
        <title>Chromosome-scale assembly of Riccia fluitans.</title>
        <authorList>
            <person name="Paukszto L."/>
            <person name="Sawicki J."/>
            <person name="Karawczyk K."/>
            <person name="Piernik-Szablinska J."/>
            <person name="Szczecinska M."/>
            <person name="Mazdziarz M."/>
        </authorList>
    </citation>
    <scope>NUCLEOTIDE SEQUENCE [LARGE SCALE GENOMIC DNA]</scope>
    <source>
        <strain evidence="1">Rf_01</strain>
        <tissue evidence="1">Aerial parts of the thallus</tissue>
    </source>
</reference>
<organism evidence="1 2">
    <name type="scientific">Riccia fluitans</name>
    <dbReference type="NCBI Taxonomy" id="41844"/>
    <lineage>
        <taxon>Eukaryota</taxon>
        <taxon>Viridiplantae</taxon>
        <taxon>Streptophyta</taxon>
        <taxon>Embryophyta</taxon>
        <taxon>Marchantiophyta</taxon>
        <taxon>Marchantiopsida</taxon>
        <taxon>Marchantiidae</taxon>
        <taxon>Marchantiales</taxon>
        <taxon>Ricciaceae</taxon>
        <taxon>Riccia</taxon>
    </lineage>
</organism>